<evidence type="ECO:0008006" key="3">
    <source>
        <dbReference type="Google" id="ProtNLM"/>
    </source>
</evidence>
<protein>
    <recommendedName>
        <fullName evidence="3">Transcription factor IIIC putative zinc-finger domain-containing protein</fullName>
    </recommendedName>
</protein>
<dbReference type="EMBL" id="JANBUO010001100">
    <property type="protein sequence ID" value="KAJ2799856.1"/>
    <property type="molecule type" value="Genomic_DNA"/>
</dbReference>
<dbReference type="InterPro" id="IPR015943">
    <property type="entry name" value="WD40/YVTN_repeat-like_dom_sf"/>
</dbReference>
<evidence type="ECO:0000313" key="2">
    <source>
        <dbReference type="Proteomes" id="UP001140094"/>
    </source>
</evidence>
<dbReference type="Gene3D" id="2.130.10.10">
    <property type="entry name" value="YVTN repeat-like/Quinoprotein amine dehydrogenase"/>
    <property type="match status" value="1"/>
</dbReference>
<comment type="caution">
    <text evidence="1">The sequence shown here is derived from an EMBL/GenBank/DDBJ whole genome shotgun (WGS) entry which is preliminary data.</text>
</comment>
<organism evidence="1 2">
    <name type="scientific">Coemansia guatemalensis</name>
    <dbReference type="NCBI Taxonomy" id="2761395"/>
    <lineage>
        <taxon>Eukaryota</taxon>
        <taxon>Fungi</taxon>
        <taxon>Fungi incertae sedis</taxon>
        <taxon>Zoopagomycota</taxon>
        <taxon>Kickxellomycotina</taxon>
        <taxon>Kickxellomycetes</taxon>
        <taxon>Kickxellales</taxon>
        <taxon>Kickxellaceae</taxon>
        <taxon>Coemansia</taxon>
    </lineage>
</organism>
<sequence>MDVKVGGQPLTLGGIHWSGANRWFIGTPGRVFIVTPQFMLAGEIPRKHEVTVAIEAECNVEALCLLDDLPSNFPFANAAVVLASDSSIRVLASKHNPDLSNWQEMGRGGFGMGSELVYAISSTIFANSSNDATPVVACGSVGGRVTVVGLDVASDDSVYASRVLTFETKQTEITQLAWLQKNQQQQQQPGNRGLAVCSTDGQVQLWSIAEDLSQATALASICNRDWRAVTAHAESENLLVLGKLGLAIVVDTRDIQHPIVHEIELDPSMTVVACVIDEHRQRIYIGTYDFKIYVLAPSDGSWRRATKEEKPLLDDMRETVVRSFTTEFNMQRLFLRGMRISPHGRYLAFAVDDQVNWDLVTDGKTIVRIHFHQFSDWTLDDSKRALVRIVDGNCSGDLRYNLWDVFNNEPLSVIAELIEHLKQLDIPSSAAIRQQRRIVILNLINCLVGGDQLKQLVAEAPDRALDHHVKALFEYIHSTLGSKAGAVTGKAMVLLFADTTAPLAVVVEEDQAYLAQINWLVHRPEYAHIVDQLPSILDNAGRREPLTCPVCQEGVDICSVTLGIFNTPGSSQCGMCVAKRKQVEDGHCKSLVSRIIDMFPQCPFCKGSFYPAA</sequence>
<feature type="non-terminal residue" evidence="1">
    <location>
        <position position="1"/>
    </location>
</feature>
<dbReference type="Proteomes" id="UP001140094">
    <property type="component" value="Unassembled WGS sequence"/>
</dbReference>
<reference evidence="1" key="1">
    <citation type="submission" date="2022-07" db="EMBL/GenBank/DDBJ databases">
        <title>Phylogenomic reconstructions and comparative analyses of Kickxellomycotina fungi.</title>
        <authorList>
            <person name="Reynolds N.K."/>
            <person name="Stajich J.E."/>
            <person name="Barry K."/>
            <person name="Grigoriev I.V."/>
            <person name="Crous P."/>
            <person name="Smith M.E."/>
        </authorList>
    </citation>
    <scope>NUCLEOTIDE SEQUENCE</scope>
    <source>
        <strain evidence="1">NRRL 1565</strain>
    </source>
</reference>
<dbReference type="AlphaFoldDB" id="A0A9W8HU05"/>
<name>A0A9W8HU05_9FUNG</name>
<keyword evidence="2" id="KW-1185">Reference proteome</keyword>
<evidence type="ECO:0000313" key="1">
    <source>
        <dbReference type="EMBL" id="KAJ2799856.1"/>
    </source>
</evidence>
<dbReference type="OrthoDB" id="5542474at2759"/>
<proteinExistence type="predicted"/>
<dbReference type="InterPro" id="IPR036322">
    <property type="entry name" value="WD40_repeat_dom_sf"/>
</dbReference>
<gene>
    <name evidence="1" type="ORF">H4R20_004271</name>
</gene>
<accession>A0A9W8HU05</accession>
<dbReference type="SUPFAM" id="SSF50978">
    <property type="entry name" value="WD40 repeat-like"/>
    <property type="match status" value="1"/>
</dbReference>